<reference evidence="1" key="1">
    <citation type="journal article" date="2022" name="bioRxiv">
        <title>Population genetic analysis of Ophidiomyces ophidiicola, the causative agent of snake fungal disease, indicates recent introductions to the USA.</title>
        <authorList>
            <person name="Ladner J.T."/>
            <person name="Palmer J.M."/>
            <person name="Ettinger C.L."/>
            <person name="Stajich J.E."/>
            <person name="Farrell T.M."/>
            <person name="Glorioso B.M."/>
            <person name="Lawson B."/>
            <person name="Price S.J."/>
            <person name="Stengle A.G."/>
            <person name="Grear D.A."/>
            <person name="Lorch J.M."/>
        </authorList>
    </citation>
    <scope>NUCLEOTIDE SEQUENCE</scope>
    <source>
        <strain evidence="1">NWHC 24266-5</strain>
    </source>
</reference>
<protein>
    <submittedName>
        <fullName evidence="1">Uncharacterized protein</fullName>
    </submittedName>
</protein>
<proteinExistence type="predicted"/>
<evidence type="ECO:0000313" key="1">
    <source>
        <dbReference type="EMBL" id="KAI2388980.1"/>
    </source>
</evidence>
<dbReference type="EMBL" id="JALBCA010000027">
    <property type="protein sequence ID" value="KAI2388980.1"/>
    <property type="molecule type" value="Genomic_DNA"/>
</dbReference>
<comment type="caution">
    <text evidence="1">The sequence shown here is derived from an EMBL/GenBank/DDBJ whole genome shotgun (WGS) entry which is preliminary data.</text>
</comment>
<accession>A0ACB8UZN5</accession>
<gene>
    <name evidence="1" type="ORF">LOY88_002354</name>
</gene>
<organism evidence="1">
    <name type="scientific">Ophidiomyces ophidiicola</name>
    <dbReference type="NCBI Taxonomy" id="1387563"/>
    <lineage>
        <taxon>Eukaryota</taxon>
        <taxon>Fungi</taxon>
        <taxon>Dikarya</taxon>
        <taxon>Ascomycota</taxon>
        <taxon>Pezizomycotina</taxon>
        <taxon>Eurotiomycetes</taxon>
        <taxon>Eurotiomycetidae</taxon>
        <taxon>Onygenales</taxon>
        <taxon>Onygenaceae</taxon>
        <taxon>Ophidiomyces</taxon>
    </lineage>
</organism>
<sequence>MVELAPIFKKAYWFLAFCGLVYVLAVFSLTYPDVQRAVLYSNGINPSKFYDVNDVESFGFLKSQVQPFNVATPDNATLYAWHVLPLHLYKEHESELLVGGTGGVAEDFTRTASFKLLANDPNARVIVNLHGNAANLGSGYRPGVYRNFVAASTPSNPVHVIAFDYRGFGISTGTPTEEGLITDALSVVRYLNSPPLSIPLSRIAVTGQSLGTAVAAGVAERLTFDGAPSTETLAGILLIAPFSNIGQLLESYCFMGVLPPLLSPLLGYPQFKRYVLNHIVDSWDTAARLARLTGVSPRSDSDAKQNNKNIKISILHANNDPDIPWREGKQAWEAAIGRDKARQLGIMLQDLQSSDNITEVKIWERRVGSGTKRVKWEKVKYGGHNEIGNMGPAAVAVMDLFETV</sequence>
<name>A0ACB8UZN5_9EURO</name>